<feature type="compositionally biased region" description="Basic and acidic residues" evidence="1">
    <location>
        <begin position="211"/>
        <end position="221"/>
    </location>
</feature>
<keyword evidence="2" id="KW-0812">Transmembrane</keyword>
<feature type="region of interest" description="Disordered" evidence="1">
    <location>
        <begin position="429"/>
        <end position="463"/>
    </location>
</feature>
<feature type="compositionally biased region" description="Low complexity" evidence="1">
    <location>
        <begin position="194"/>
        <end position="210"/>
    </location>
</feature>
<evidence type="ECO:0000256" key="1">
    <source>
        <dbReference type="SAM" id="MobiDB-lite"/>
    </source>
</evidence>
<evidence type="ECO:0000256" key="2">
    <source>
        <dbReference type="SAM" id="Phobius"/>
    </source>
</evidence>
<sequence length="463" mass="46926">MSEGTAAADFAALLGELKERSGLSYGVLAKRLHMSTSTLHRYCNGDAVPTDYAPVERLARLCKASPAELVELHRRWVLADAGRVRKGSGGTGGGSPEVAAPGVTAPEVAAPEVASPGAGVLSSEAGAEHADVPVPQERGGRRPRRALLAAVAAAVVLGGVGLAVAVPLGGTDGEGRRGAAAVSGGGGGQEGEDPAASVSPSASSSSAGSGDKNKGKDKGKADGAASASPTPASPGNGNGNGNGKGNGTGGDRPGRETASDAAPLTVDTEPHAWESPCSQRYLVNLPPGRVRPPPVEQDAPGWVAAMGAVSSGEQLLKLTVQGTGKETVVVKGLTVRMAGKRAPLAWNDYAMGYPGVGCGGGVPTRFFTVALDAARPGVVPEAGHAGFPFKVSESDPEVYYIRADASAYDVSWYLELTWSSGDRTGTLTVNDQGRPFRTSGNNGRPAYEFPLGGEKWVEEGTTN</sequence>
<gene>
    <name evidence="4" type="ORF">CEB94_23375</name>
</gene>
<feature type="transmembrane region" description="Helical" evidence="2">
    <location>
        <begin position="146"/>
        <end position="168"/>
    </location>
</feature>
<protein>
    <submittedName>
        <fullName evidence="4">Transcriptional regulator</fullName>
    </submittedName>
</protein>
<feature type="region of interest" description="Disordered" evidence="1">
    <location>
        <begin position="168"/>
        <end position="259"/>
    </location>
</feature>
<dbReference type="SMART" id="SM00530">
    <property type="entry name" value="HTH_XRE"/>
    <property type="match status" value="1"/>
</dbReference>
<dbReference type="InterPro" id="IPR001387">
    <property type="entry name" value="Cro/C1-type_HTH"/>
</dbReference>
<dbReference type="CDD" id="cd00093">
    <property type="entry name" value="HTH_XRE"/>
    <property type="match status" value="1"/>
</dbReference>
<dbReference type="PROSITE" id="PS50943">
    <property type="entry name" value="HTH_CROC1"/>
    <property type="match status" value="1"/>
</dbReference>
<dbReference type="RefSeq" id="WP_175434019.1">
    <property type="nucleotide sequence ID" value="NZ_CP021978.1"/>
</dbReference>
<dbReference type="Gene3D" id="1.10.260.40">
    <property type="entry name" value="lambda repressor-like DNA-binding domains"/>
    <property type="match status" value="1"/>
</dbReference>
<dbReference type="InterPro" id="IPR010982">
    <property type="entry name" value="Lambda_DNA-bd_dom_sf"/>
</dbReference>
<dbReference type="GO" id="GO:0003677">
    <property type="term" value="F:DNA binding"/>
    <property type="evidence" value="ECO:0007669"/>
    <property type="project" value="InterPro"/>
</dbReference>
<evidence type="ECO:0000313" key="4">
    <source>
        <dbReference type="EMBL" id="QCD57459.1"/>
    </source>
</evidence>
<dbReference type="KEGG" id="shaw:CEB94_23375"/>
<organism evidence="4 5">
    <name type="scientific">Streptomyces hawaiiensis</name>
    <dbReference type="NCBI Taxonomy" id="67305"/>
    <lineage>
        <taxon>Bacteria</taxon>
        <taxon>Bacillati</taxon>
        <taxon>Actinomycetota</taxon>
        <taxon>Actinomycetes</taxon>
        <taxon>Kitasatosporales</taxon>
        <taxon>Streptomycetaceae</taxon>
        <taxon>Streptomyces</taxon>
    </lineage>
</organism>
<dbReference type="EMBL" id="CP021978">
    <property type="protein sequence ID" value="QCD57459.1"/>
    <property type="molecule type" value="Genomic_DNA"/>
</dbReference>
<evidence type="ECO:0000259" key="3">
    <source>
        <dbReference type="PROSITE" id="PS50943"/>
    </source>
</evidence>
<evidence type="ECO:0000313" key="5">
    <source>
        <dbReference type="Proteomes" id="UP000495940"/>
    </source>
</evidence>
<dbReference type="SUPFAM" id="SSF47413">
    <property type="entry name" value="lambda repressor-like DNA-binding domains"/>
    <property type="match status" value="1"/>
</dbReference>
<proteinExistence type="predicted"/>
<keyword evidence="2" id="KW-0472">Membrane</keyword>
<reference evidence="4 5" key="1">
    <citation type="submission" date="2017-06" db="EMBL/GenBank/DDBJ databases">
        <title>Complete Genome Sequence of Streptomyces hawaiiensis NRRL 15010 and insights into acyldepsipeptides biosynthesis.</title>
        <authorList>
            <person name="Mariita R.M."/>
            <person name="Sello J.K."/>
        </authorList>
    </citation>
    <scope>NUCLEOTIDE SEQUENCE [LARGE SCALE GENOMIC DNA]</scope>
    <source>
        <strain evidence="4 5">ATCC 12236</strain>
    </source>
</reference>
<dbReference type="AlphaFoldDB" id="A0A6G5RI07"/>
<keyword evidence="2" id="KW-1133">Transmembrane helix</keyword>
<accession>A0A6G5RI07</accession>
<dbReference type="Proteomes" id="UP000495940">
    <property type="component" value="Chromosome"/>
</dbReference>
<keyword evidence="5" id="KW-1185">Reference proteome</keyword>
<feature type="compositionally biased region" description="Low complexity" evidence="1">
    <location>
        <begin position="222"/>
        <end position="235"/>
    </location>
</feature>
<dbReference type="Pfam" id="PF13560">
    <property type="entry name" value="HTH_31"/>
    <property type="match status" value="1"/>
</dbReference>
<feature type="region of interest" description="Disordered" evidence="1">
    <location>
        <begin position="115"/>
        <end position="141"/>
    </location>
</feature>
<name>A0A6G5RI07_9ACTN</name>
<feature type="domain" description="HTH cro/C1-type" evidence="3">
    <location>
        <begin position="28"/>
        <end position="69"/>
    </location>
</feature>
<feature type="compositionally biased region" description="Gly residues" evidence="1">
    <location>
        <begin position="236"/>
        <end position="251"/>
    </location>
</feature>